<proteinExistence type="inferred from homology"/>
<dbReference type="Proteomes" id="UP000482800">
    <property type="component" value="Unassembled WGS sequence"/>
</dbReference>
<dbReference type="AlphaFoldDB" id="A0A6V8KLX7"/>
<dbReference type="PRINTS" id="PR00301">
    <property type="entry name" value="HEATSHOCK70"/>
</dbReference>
<dbReference type="GO" id="GO:0005524">
    <property type="term" value="F:ATP binding"/>
    <property type="evidence" value="ECO:0007669"/>
    <property type="project" value="UniProtKB-KW"/>
</dbReference>
<feature type="region of interest" description="Disordered" evidence="6">
    <location>
        <begin position="484"/>
        <end position="564"/>
    </location>
</feature>
<dbReference type="Gene3D" id="3.30.420.40">
    <property type="match status" value="2"/>
</dbReference>
<dbReference type="PROSITE" id="PS01036">
    <property type="entry name" value="HSP70_3"/>
    <property type="match status" value="1"/>
</dbReference>
<dbReference type="Pfam" id="PF00012">
    <property type="entry name" value="HSP70"/>
    <property type="match status" value="1"/>
</dbReference>
<keyword evidence="7" id="KW-1133">Transmembrane helix</keyword>
<gene>
    <name evidence="8" type="ORF">Phou_076110</name>
</gene>
<dbReference type="EMBL" id="BLPF01000003">
    <property type="protein sequence ID" value="GFJ83431.1"/>
    <property type="molecule type" value="Genomic_DNA"/>
</dbReference>
<organism evidence="8 9">
    <name type="scientific">Phytohabitans houttuyneae</name>
    <dbReference type="NCBI Taxonomy" id="1076126"/>
    <lineage>
        <taxon>Bacteria</taxon>
        <taxon>Bacillati</taxon>
        <taxon>Actinomycetota</taxon>
        <taxon>Actinomycetes</taxon>
        <taxon>Micromonosporales</taxon>
        <taxon>Micromonosporaceae</taxon>
    </lineage>
</organism>
<evidence type="ECO:0000256" key="1">
    <source>
        <dbReference type="ARBA" id="ARBA00007381"/>
    </source>
</evidence>
<feature type="compositionally biased region" description="Basic residues" evidence="6">
    <location>
        <begin position="548"/>
        <end position="564"/>
    </location>
</feature>
<dbReference type="InterPro" id="IPR013126">
    <property type="entry name" value="Hsp_70_fam"/>
</dbReference>
<feature type="compositionally biased region" description="Pro residues" evidence="6">
    <location>
        <begin position="432"/>
        <end position="443"/>
    </location>
</feature>
<keyword evidence="4" id="KW-0346">Stress response</keyword>
<accession>A0A6V8KLX7</accession>
<keyword evidence="3" id="KW-0067">ATP-binding</keyword>
<evidence type="ECO:0000256" key="2">
    <source>
        <dbReference type="ARBA" id="ARBA00022741"/>
    </source>
</evidence>
<feature type="compositionally biased region" description="Low complexity" evidence="6">
    <location>
        <begin position="398"/>
        <end position="421"/>
    </location>
</feature>
<reference evidence="8 9" key="1">
    <citation type="submission" date="2020-03" db="EMBL/GenBank/DDBJ databases">
        <title>Whole genome shotgun sequence of Phytohabitans houttuyneae NBRC 108639.</title>
        <authorList>
            <person name="Komaki H."/>
            <person name="Tamura T."/>
        </authorList>
    </citation>
    <scope>NUCLEOTIDE SEQUENCE [LARGE SCALE GENOMIC DNA]</scope>
    <source>
        <strain evidence="8 9">NBRC 108639</strain>
    </source>
</reference>
<feature type="compositionally biased region" description="Low complexity" evidence="6">
    <location>
        <begin position="532"/>
        <end position="547"/>
    </location>
</feature>
<keyword evidence="9" id="KW-1185">Reference proteome</keyword>
<comment type="similarity">
    <text evidence="1">Belongs to the heat shock protein 70 family.</text>
</comment>
<evidence type="ECO:0008006" key="10">
    <source>
        <dbReference type="Google" id="ProtNLM"/>
    </source>
</evidence>
<dbReference type="PANTHER" id="PTHR42749">
    <property type="entry name" value="CELL SHAPE-DETERMINING PROTEIN MREB"/>
    <property type="match status" value="1"/>
</dbReference>
<evidence type="ECO:0000313" key="8">
    <source>
        <dbReference type="EMBL" id="GFJ83431.1"/>
    </source>
</evidence>
<evidence type="ECO:0000256" key="3">
    <source>
        <dbReference type="ARBA" id="ARBA00022840"/>
    </source>
</evidence>
<dbReference type="Gene3D" id="3.90.640.10">
    <property type="entry name" value="Actin, Chain A, domain 4"/>
    <property type="match status" value="1"/>
</dbReference>
<feature type="compositionally biased region" description="Polar residues" evidence="6">
    <location>
        <begin position="509"/>
        <end position="519"/>
    </location>
</feature>
<dbReference type="InterPro" id="IPR043129">
    <property type="entry name" value="ATPase_NBD"/>
</dbReference>
<feature type="compositionally biased region" description="Pro residues" evidence="6">
    <location>
        <begin position="369"/>
        <end position="397"/>
    </location>
</feature>
<evidence type="ECO:0000256" key="4">
    <source>
        <dbReference type="ARBA" id="ARBA00023016"/>
    </source>
</evidence>
<evidence type="ECO:0000313" key="9">
    <source>
        <dbReference type="Proteomes" id="UP000482800"/>
    </source>
</evidence>
<feature type="compositionally biased region" description="Low complexity" evidence="6">
    <location>
        <begin position="490"/>
        <end position="508"/>
    </location>
</feature>
<keyword evidence="2" id="KW-0547">Nucleotide-binding</keyword>
<keyword evidence="7" id="KW-0472">Membrane</keyword>
<evidence type="ECO:0000256" key="5">
    <source>
        <dbReference type="ARBA" id="ARBA00023186"/>
    </source>
</evidence>
<feature type="region of interest" description="Disordered" evidence="6">
    <location>
        <begin position="369"/>
        <end position="452"/>
    </location>
</feature>
<feature type="transmembrane region" description="Helical" evidence="7">
    <location>
        <begin position="459"/>
        <end position="484"/>
    </location>
</feature>
<dbReference type="InterPro" id="IPR018181">
    <property type="entry name" value="Heat_shock_70_CS"/>
</dbReference>
<evidence type="ECO:0000256" key="7">
    <source>
        <dbReference type="SAM" id="Phobius"/>
    </source>
</evidence>
<keyword evidence="5" id="KW-0143">Chaperone</keyword>
<name>A0A6V8KLX7_9ACTN</name>
<comment type="caution">
    <text evidence="8">The sequence shown here is derived from an EMBL/GenBank/DDBJ whole genome shotgun (WGS) entry which is preliminary data.</text>
</comment>
<evidence type="ECO:0000256" key="6">
    <source>
        <dbReference type="SAM" id="MobiDB-lite"/>
    </source>
</evidence>
<dbReference type="SUPFAM" id="SSF53067">
    <property type="entry name" value="Actin-like ATPase domain"/>
    <property type="match status" value="2"/>
</dbReference>
<dbReference type="GO" id="GO:0140662">
    <property type="term" value="F:ATP-dependent protein folding chaperone"/>
    <property type="evidence" value="ECO:0007669"/>
    <property type="project" value="InterPro"/>
</dbReference>
<dbReference type="PANTHER" id="PTHR42749:SF1">
    <property type="entry name" value="CELL SHAPE-DETERMINING PROTEIN MREB"/>
    <property type="match status" value="1"/>
</dbReference>
<keyword evidence="7" id="KW-0812">Transmembrane</keyword>
<reference evidence="8 9" key="2">
    <citation type="submission" date="2020-03" db="EMBL/GenBank/DDBJ databases">
        <authorList>
            <person name="Ichikawa N."/>
            <person name="Kimura A."/>
            <person name="Kitahashi Y."/>
            <person name="Uohara A."/>
        </authorList>
    </citation>
    <scope>NUCLEOTIDE SEQUENCE [LARGE SCALE GENOMIC DNA]</scope>
    <source>
        <strain evidence="8 9">NBRC 108639</strain>
    </source>
</reference>
<protein>
    <recommendedName>
        <fullName evidence="10">Molecular chaperone DnaK</fullName>
    </recommendedName>
</protein>
<sequence>MRRYGGGVLGIEPSRLGVDLGTTHTVAALAVQGARVQQLLFDSSPLLSSAVYAEVGRPLIAGRDAERAARIDPTRFEPNPKRRIDDGNVLLGDRELPVAELLAAILRRVAEEAARVGGGSPGSTVLTYPANWATTRRGVLADAAQRAGLRSLTLVPEPIAAAAYFTTVLGRPVPPGAGLVVYDLGAGTFDTSVLRRRPDQGWEVLASEGVDVGGLDLDAEVVAVVGEAMTARDAAQWARLTDSGDEGVRRMRRALWDDARAAKEQLSRAPSAAVHVPLFDTHAHVTREQFEARARPWLARTVELTAVAVARAGLAPGQIAGLFLVGGSSRIPLVSTMLHQRLGVPPTVIEQPELVVALGSLSAVPGGPPVPAPPRMSPAPGYPAPPPSPASAPPATPMSPAAAMPVSGTPVSASPGSGSPISAPPGGGAPTSGPPMPLWPDPVGPAYKPGTPRRGRSRLGLGIAAAAAAVLLLSVGGVTTYQLLSEEDPTGNGNRGSSSGNPTSSPNSLTIGQKPQENTDPGAPSRPRRSTRPSGTAAARSPSAKRPTTPRRTRRCWSRRRWKT</sequence>